<feature type="transmembrane region" description="Helical" evidence="7">
    <location>
        <begin position="242"/>
        <end position="263"/>
    </location>
</feature>
<dbReference type="GO" id="GO:0071555">
    <property type="term" value="P:cell wall organization"/>
    <property type="evidence" value="ECO:0007669"/>
    <property type="project" value="TreeGrafter"/>
</dbReference>
<dbReference type="PANTHER" id="PTHR22926:SF3">
    <property type="entry name" value="UNDECAPRENYL-PHOSPHATE ALPHA-N-ACETYLGLUCOSAMINYL 1-PHOSPHATE TRANSFERASE"/>
    <property type="match status" value="1"/>
</dbReference>
<protein>
    <submittedName>
        <fullName evidence="8">Undecaprenyl-phosphate N-acetylglucosaminyl 1-phosphate transferase</fullName>
        <ecNumber evidence="8">2.7.8.-</ecNumber>
    </submittedName>
</protein>
<name>A0A1W1E4X7_9ZZZZ</name>
<dbReference type="EC" id="2.7.8.-" evidence="8"/>
<feature type="transmembrane region" description="Helical" evidence="7">
    <location>
        <begin position="6"/>
        <end position="28"/>
    </location>
</feature>
<dbReference type="AlphaFoldDB" id="A0A1W1E4X7"/>
<feature type="transmembrane region" description="Helical" evidence="7">
    <location>
        <begin position="330"/>
        <end position="348"/>
    </location>
</feature>
<evidence type="ECO:0000256" key="2">
    <source>
        <dbReference type="ARBA" id="ARBA00022475"/>
    </source>
</evidence>
<sequence length="362" mass="40723">MFVLILQASLITLISSAILSALIVILADKRQWFLNQHDLIGVQKFHHHPVPHVGGLAVFLSFSLGCYYLPPDIQSILQPILLISLPVFVIGLIEDFSAKISPLWRLIFIFISIGMGFFYLDIGVSSLGFAWMDGWLSYSIIGFAFTLLVVGGAVNSVNVIDGYNGLMSGYAMLVSTAMAIVAYQLGDLLIVQLDLLLIASILGFFLLNFPMGKLFMGDGGAYFIGLMLSMIGLVFVSRHDELSNWFVLLLLMYPMFELLFSIYRRKIIHNTPASEPDPYHLHTLIHKILVKRNPKGNKIMNNSLTAPFLWVLSLVSVIPAIFWFDNKLVLIGWACLFMLVYIFIYRRISNSLCFPKEKSLRT</sequence>
<organism evidence="8">
    <name type="scientific">hydrothermal vent metagenome</name>
    <dbReference type="NCBI Taxonomy" id="652676"/>
    <lineage>
        <taxon>unclassified sequences</taxon>
        <taxon>metagenomes</taxon>
        <taxon>ecological metagenomes</taxon>
    </lineage>
</organism>
<keyword evidence="5 7" id="KW-1133">Transmembrane helix</keyword>
<keyword evidence="4 7" id="KW-0812">Transmembrane</keyword>
<keyword evidence="2" id="KW-1003">Cell membrane</keyword>
<keyword evidence="6 7" id="KW-0472">Membrane</keyword>
<dbReference type="Pfam" id="PF00953">
    <property type="entry name" value="Glycos_transf_4"/>
    <property type="match status" value="1"/>
</dbReference>
<dbReference type="InterPro" id="IPR000715">
    <property type="entry name" value="Glycosyl_transferase_4"/>
</dbReference>
<evidence type="ECO:0000256" key="1">
    <source>
        <dbReference type="ARBA" id="ARBA00004651"/>
    </source>
</evidence>
<evidence type="ECO:0000313" key="8">
    <source>
        <dbReference type="EMBL" id="SFV88921.1"/>
    </source>
</evidence>
<evidence type="ECO:0000256" key="3">
    <source>
        <dbReference type="ARBA" id="ARBA00022679"/>
    </source>
</evidence>
<dbReference type="GO" id="GO:0009103">
    <property type="term" value="P:lipopolysaccharide biosynthetic process"/>
    <property type="evidence" value="ECO:0007669"/>
    <property type="project" value="TreeGrafter"/>
</dbReference>
<feature type="transmembrane region" description="Helical" evidence="7">
    <location>
        <begin position="135"/>
        <end position="154"/>
    </location>
</feature>
<feature type="transmembrane region" description="Helical" evidence="7">
    <location>
        <begin position="189"/>
        <end position="207"/>
    </location>
</feature>
<evidence type="ECO:0000256" key="4">
    <source>
        <dbReference type="ARBA" id="ARBA00022692"/>
    </source>
</evidence>
<dbReference type="GO" id="GO:0016780">
    <property type="term" value="F:phosphotransferase activity, for other substituted phosphate groups"/>
    <property type="evidence" value="ECO:0007669"/>
    <property type="project" value="InterPro"/>
</dbReference>
<evidence type="ECO:0000256" key="7">
    <source>
        <dbReference type="SAM" id="Phobius"/>
    </source>
</evidence>
<evidence type="ECO:0000256" key="5">
    <source>
        <dbReference type="ARBA" id="ARBA00022989"/>
    </source>
</evidence>
<feature type="transmembrane region" description="Helical" evidence="7">
    <location>
        <begin position="304"/>
        <end position="324"/>
    </location>
</feature>
<dbReference type="GO" id="GO:0044038">
    <property type="term" value="P:cell wall macromolecule biosynthetic process"/>
    <property type="evidence" value="ECO:0007669"/>
    <property type="project" value="TreeGrafter"/>
</dbReference>
<accession>A0A1W1E4X7</accession>
<feature type="transmembrane region" description="Helical" evidence="7">
    <location>
        <begin position="106"/>
        <end position="129"/>
    </location>
</feature>
<proteinExistence type="predicted"/>
<reference evidence="8" key="1">
    <citation type="submission" date="2016-10" db="EMBL/GenBank/DDBJ databases">
        <authorList>
            <person name="de Groot N.N."/>
        </authorList>
    </citation>
    <scope>NUCLEOTIDE SEQUENCE</scope>
</reference>
<dbReference type="EMBL" id="FPHZ01000191">
    <property type="protein sequence ID" value="SFV88921.1"/>
    <property type="molecule type" value="Genomic_DNA"/>
</dbReference>
<feature type="transmembrane region" description="Helical" evidence="7">
    <location>
        <begin position="219"/>
        <end position="236"/>
    </location>
</feature>
<gene>
    <name evidence="8" type="ORF">MNB_SUP05-SYMBIONT-5-479</name>
</gene>
<dbReference type="GO" id="GO:0005886">
    <property type="term" value="C:plasma membrane"/>
    <property type="evidence" value="ECO:0007669"/>
    <property type="project" value="UniProtKB-SubCell"/>
</dbReference>
<feature type="transmembrane region" description="Helical" evidence="7">
    <location>
        <begin position="49"/>
        <end position="70"/>
    </location>
</feature>
<dbReference type="CDD" id="cd06912">
    <property type="entry name" value="GT_MraY_like"/>
    <property type="match status" value="1"/>
</dbReference>
<feature type="transmembrane region" description="Helical" evidence="7">
    <location>
        <begin position="166"/>
        <end position="183"/>
    </location>
</feature>
<evidence type="ECO:0000256" key="6">
    <source>
        <dbReference type="ARBA" id="ARBA00023136"/>
    </source>
</evidence>
<feature type="transmembrane region" description="Helical" evidence="7">
    <location>
        <begin position="76"/>
        <end position="94"/>
    </location>
</feature>
<comment type="subcellular location">
    <subcellularLocation>
        <location evidence="1">Cell membrane</location>
        <topology evidence="1">Multi-pass membrane protein</topology>
    </subcellularLocation>
</comment>
<dbReference type="PANTHER" id="PTHR22926">
    <property type="entry name" value="PHOSPHO-N-ACETYLMURAMOYL-PENTAPEPTIDE-TRANSFERASE"/>
    <property type="match status" value="1"/>
</dbReference>
<keyword evidence="3 8" id="KW-0808">Transferase</keyword>